<keyword evidence="3" id="KW-1185">Reference proteome</keyword>
<comment type="caution">
    <text evidence="2">The sequence shown here is derived from an EMBL/GenBank/DDBJ whole genome shotgun (WGS) entry which is preliminary data.</text>
</comment>
<organism evidence="2 3">
    <name type="scientific">Pedobacter helvus</name>
    <dbReference type="NCBI Taxonomy" id="2563444"/>
    <lineage>
        <taxon>Bacteria</taxon>
        <taxon>Pseudomonadati</taxon>
        <taxon>Bacteroidota</taxon>
        <taxon>Sphingobacteriia</taxon>
        <taxon>Sphingobacteriales</taxon>
        <taxon>Sphingobacteriaceae</taxon>
        <taxon>Pedobacter</taxon>
    </lineage>
</organism>
<gene>
    <name evidence="2" type="ORF">E5L68_000295</name>
</gene>
<dbReference type="EMBL" id="SRMP02000001">
    <property type="protein sequence ID" value="MFN0289805.1"/>
    <property type="molecule type" value="Genomic_DNA"/>
</dbReference>
<protein>
    <recommendedName>
        <fullName evidence="4">DUF4252 domain-containing protein</fullName>
    </recommendedName>
</protein>
<reference evidence="2 3" key="1">
    <citation type="submission" date="2024-12" db="EMBL/GenBank/DDBJ databases">
        <authorList>
            <person name="Hu S."/>
        </authorList>
    </citation>
    <scope>NUCLEOTIDE SEQUENCE [LARGE SCALE GENOMIC DNA]</scope>
    <source>
        <strain evidence="2 3">P-25</strain>
    </source>
</reference>
<evidence type="ECO:0000256" key="1">
    <source>
        <dbReference type="SAM" id="SignalP"/>
    </source>
</evidence>
<sequence>MKKLTMKQILLFAMLLLSINIVSAQTYQENIDANFKEFGELMKVGEFDKAFDYVHSDLFKVLPKSDMVKATKQLFSSPQFSFKFSDFTTKKFNEPIIVEGKYYVVFRYNSVIEMKFNDMEADKRSLMQMGLANKFGPDNVSYDDNTGYFKINAEKKSIAISENGKTNWKFINVEPEQRILMEKLLPKEVRNEVF</sequence>
<evidence type="ECO:0000313" key="3">
    <source>
        <dbReference type="Proteomes" id="UP001517367"/>
    </source>
</evidence>
<evidence type="ECO:0000313" key="2">
    <source>
        <dbReference type="EMBL" id="MFN0289805.1"/>
    </source>
</evidence>
<feature type="chain" id="PRO_5047543467" description="DUF4252 domain-containing protein" evidence="1">
    <location>
        <begin position="25"/>
        <end position="194"/>
    </location>
</feature>
<name>A0ABW9JBW3_9SPHI</name>
<dbReference type="RefSeq" id="WP_138727422.1">
    <property type="nucleotide sequence ID" value="NZ_SRMP02000001.1"/>
</dbReference>
<feature type="signal peptide" evidence="1">
    <location>
        <begin position="1"/>
        <end position="24"/>
    </location>
</feature>
<evidence type="ECO:0008006" key="4">
    <source>
        <dbReference type="Google" id="ProtNLM"/>
    </source>
</evidence>
<proteinExistence type="predicted"/>
<accession>A0ABW9JBW3</accession>
<keyword evidence="1" id="KW-0732">Signal</keyword>
<dbReference type="Proteomes" id="UP001517367">
    <property type="component" value="Unassembled WGS sequence"/>
</dbReference>